<sequence length="262" mass="30924">MKFLILILNLFFLTGYSQNLRIIYLFSSRPDYNSANTNKREMALEINKNNSVFYDYQGFKEDSLYTETKKFEISDGNMSYKISKQFDKQYFVYEEIMDGDKYIYQDSISLDWKITSDKKKIGDYNVTKALTRFRGRKWEAWFCDKIPIPLGPYKFGGLPGLILEMKDSSGDYQFAFLGIQKKITPNSQYPSRINFSSSYTITRKKFLKEIELNKKDPARKFKALVYNNKIKLVDKKPEEIIKEIEKKAKENQINNPLELTDK</sequence>
<dbReference type="EMBL" id="FSRQ01000001">
    <property type="protein sequence ID" value="SIN87803.1"/>
    <property type="molecule type" value="Genomic_DNA"/>
</dbReference>
<gene>
    <name evidence="1" type="ORF">SAMN05421769_0798</name>
</gene>
<evidence type="ECO:0000313" key="1">
    <source>
        <dbReference type="EMBL" id="SIN87803.1"/>
    </source>
</evidence>
<reference evidence="2" key="1">
    <citation type="submission" date="2016-12" db="EMBL/GenBank/DDBJ databases">
        <authorList>
            <person name="Varghese N."/>
            <person name="Submissions S."/>
        </authorList>
    </citation>
    <scope>NUCLEOTIDE SEQUENCE [LARGE SCALE GENOMIC DNA]</scope>
    <source>
        <strain evidence="2">DSM 16779</strain>
    </source>
</reference>
<dbReference type="Proteomes" id="UP000184782">
    <property type="component" value="Unassembled WGS sequence"/>
</dbReference>
<dbReference type="Pfam" id="PF09697">
    <property type="entry name" value="Porph_ging"/>
    <property type="match status" value="1"/>
</dbReference>
<dbReference type="AlphaFoldDB" id="A0A1N6EXX7"/>
<dbReference type="RefSeq" id="WP_074228954.1">
    <property type="nucleotide sequence ID" value="NZ_FSRQ01000001.1"/>
</dbReference>
<dbReference type="NCBIfam" id="TIGR01200">
    <property type="entry name" value="GLPGLI"/>
    <property type="match status" value="1"/>
</dbReference>
<evidence type="ECO:0000313" key="2">
    <source>
        <dbReference type="Proteomes" id="UP000184782"/>
    </source>
</evidence>
<keyword evidence="2" id="KW-1185">Reference proteome</keyword>
<accession>A0A1N6EXX7</accession>
<dbReference type="InterPro" id="IPR005901">
    <property type="entry name" value="GLPGLI"/>
</dbReference>
<protein>
    <submittedName>
        <fullName evidence="1">GLPGLI family protein</fullName>
    </submittedName>
</protein>
<name>A0A1N6EXX7_9FLAO</name>
<dbReference type="OrthoDB" id="1440774at2"/>
<proteinExistence type="predicted"/>
<organism evidence="1 2">
    <name type="scientific">Chryseobacterium scophthalmum</name>
    <dbReference type="NCBI Taxonomy" id="59733"/>
    <lineage>
        <taxon>Bacteria</taxon>
        <taxon>Pseudomonadati</taxon>
        <taxon>Bacteroidota</taxon>
        <taxon>Flavobacteriia</taxon>
        <taxon>Flavobacteriales</taxon>
        <taxon>Weeksellaceae</taxon>
        <taxon>Chryseobacterium group</taxon>
        <taxon>Chryseobacterium</taxon>
    </lineage>
</organism>
<dbReference type="STRING" id="59733.SAMN05421769_0798"/>